<dbReference type="InterPro" id="IPR002737">
    <property type="entry name" value="MEMO1_fam"/>
</dbReference>
<dbReference type="SUPFAM" id="SSF53213">
    <property type="entry name" value="LigB-like"/>
    <property type="match status" value="1"/>
</dbReference>
<dbReference type="CDD" id="cd07361">
    <property type="entry name" value="MEMO_like"/>
    <property type="match status" value="1"/>
</dbReference>
<evidence type="ECO:0000256" key="1">
    <source>
        <dbReference type="ARBA" id="ARBA00006315"/>
    </source>
</evidence>
<name>A0A1N6TW50_9SPIO</name>
<dbReference type="PANTHER" id="PTHR11060:SF0">
    <property type="entry name" value="PROTEIN MEMO1"/>
    <property type="match status" value="1"/>
</dbReference>
<reference evidence="2 3" key="1">
    <citation type="submission" date="2017-01" db="EMBL/GenBank/DDBJ databases">
        <authorList>
            <person name="Mah S.A."/>
            <person name="Swanson W.J."/>
            <person name="Moy G.W."/>
            <person name="Vacquier V.D."/>
        </authorList>
    </citation>
    <scope>NUCLEOTIDE SEQUENCE [LARGE SCALE GENOMIC DNA]</scope>
    <source>
        <strain evidence="2 3">ASpG1</strain>
    </source>
</reference>
<dbReference type="Gene3D" id="3.40.830.10">
    <property type="entry name" value="LigB-like"/>
    <property type="match status" value="1"/>
</dbReference>
<dbReference type="Proteomes" id="UP000186400">
    <property type="component" value="Unassembled WGS sequence"/>
</dbReference>
<dbReference type="AlphaFoldDB" id="A0A1N6TW50"/>
<keyword evidence="3" id="KW-1185">Reference proteome</keyword>
<protein>
    <recommendedName>
        <fullName evidence="4">AmmeMemoRadiSam system protein B</fullName>
    </recommendedName>
</protein>
<gene>
    <name evidence="2" type="ORF">SAMN05920897_11119</name>
</gene>
<dbReference type="PANTHER" id="PTHR11060">
    <property type="entry name" value="PROTEIN MEMO1"/>
    <property type="match status" value="1"/>
</dbReference>
<evidence type="ECO:0008006" key="4">
    <source>
        <dbReference type="Google" id="ProtNLM"/>
    </source>
</evidence>
<organism evidence="2 3">
    <name type="scientific">Alkalispirochaeta americana</name>
    <dbReference type="NCBI Taxonomy" id="159291"/>
    <lineage>
        <taxon>Bacteria</taxon>
        <taxon>Pseudomonadati</taxon>
        <taxon>Spirochaetota</taxon>
        <taxon>Spirochaetia</taxon>
        <taxon>Spirochaetales</taxon>
        <taxon>Spirochaetaceae</taxon>
        <taxon>Alkalispirochaeta</taxon>
    </lineage>
</organism>
<dbReference type="NCBIfam" id="TIGR04336">
    <property type="entry name" value="AmmeMemoSam_B"/>
    <property type="match status" value="1"/>
</dbReference>
<dbReference type="OrthoDB" id="9785549at2"/>
<evidence type="ECO:0000313" key="3">
    <source>
        <dbReference type="Proteomes" id="UP000186400"/>
    </source>
</evidence>
<dbReference type="STRING" id="159291.SAMN05920897_11119"/>
<accession>A0A1N6TW50</accession>
<dbReference type="EMBL" id="FTMS01000011">
    <property type="protein sequence ID" value="SIQ57608.1"/>
    <property type="molecule type" value="Genomic_DNA"/>
</dbReference>
<evidence type="ECO:0000313" key="2">
    <source>
        <dbReference type="EMBL" id="SIQ57608.1"/>
    </source>
</evidence>
<sequence length="322" mass="35343">MEPRSNSSHYAGSWYPAEVAALEALLEGSPESVACSSGPPRPEEILSAAVLPHAGLYYSAPGQAAFWRRWYPLEGRSAPEAVLIISPSHYEYLPQGCILGASFASHETPLGEIPGLLPFFGDRDDPALLAREHGFELLLPGLRFWAGEVPTALILTGPMTSPGEVVATARRLLKRLSRHVNPRRVLWLASSDFTHYGARFGYRFSRDGSSRNMSRERWAREVRDRVARNDQALADAAASGNLLRYWAALREPSSVCGRFAIALVLAVLGELFGQEAVGGRSLCYYTSADRKASSDRDGLEDLSFVSYATLEITRKISRESPS</sequence>
<comment type="similarity">
    <text evidence="1">Belongs to the MEMO1 family.</text>
</comment>
<dbReference type="Pfam" id="PF01875">
    <property type="entry name" value="Memo"/>
    <property type="match status" value="1"/>
</dbReference>
<proteinExistence type="inferred from homology"/>
<dbReference type="RefSeq" id="WP_076488995.1">
    <property type="nucleotide sequence ID" value="NZ_FTMS01000011.1"/>
</dbReference>